<proteinExistence type="inferred from homology"/>
<dbReference type="Gene3D" id="3.30.200.20">
    <property type="entry name" value="Phosphorylase Kinase, domain 1"/>
    <property type="match status" value="1"/>
</dbReference>
<organism evidence="3 4">
    <name type="scientific">Sulfuriferula multivorans</name>
    <dbReference type="NCBI Taxonomy" id="1559896"/>
    <lineage>
        <taxon>Bacteria</taxon>
        <taxon>Pseudomonadati</taxon>
        <taxon>Pseudomonadota</taxon>
        <taxon>Betaproteobacteria</taxon>
        <taxon>Nitrosomonadales</taxon>
        <taxon>Sulfuricellaceae</taxon>
        <taxon>Sulfuriferula</taxon>
    </lineage>
</organism>
<dbReference type="PANTHER" id="PTHR12149:SF8">
    <property type="entry name" value="PROTEIN-RIBULOSAMINE 3-KINASE"/>
    <property type="match status" value="1"/>
</dbReference>
<dbReference type="Proteomes" id="UP000286806">
    <property type="component" value="Unassembled WGS sequence"/>
</dbReference>
<dbReference type="OrthoDB" id="5291879at2"/>
<dbReference type="RefSeq" id="WP_124706214.1">
    <property type="nucleotide sequence ID" value="NZ_BGOW01000044.1"/>
</dbReference>
<keyword evidence="2" id="KW-0808">Transferase</keyword>
<comment type="similarity">
    <text evidence="1 2">Belongs to the fructosamine kinase family.</text>
</comment>
<sequence length="287" mass="31379">MRSPEHPGRPGAAFPIQRTTPVGGGCINAAWCIESGTTRYFVKTNSAAKLPLFEAEAAGLAALAASHTLRVPHPVTSGVTGNEAFLVLEWLDLGGHGSAAQFGQQLAALHRTTAPRFGFASDNTIGATPQSNPWTDNWIDFWRDQRLGFQLELAARNGFGGSLQTRGERLMGKLNGLFDGYQPQPSLLHGDLWSGNYGYTQAGEPVIFDPAVYYGDREADIAMTELFGGFPADFYSTYQEAWPLDAGYSVRKTLYNLYHILNHANLFGGSYPRQAEGMMERLLRELA</sequence>
<dbReference type="EMBL" id="BGOW01000044">
    <property type="protein sequence ID" value="GBL47455.1"/>
    <property type="molecule type" value="Genomic_DNA"/>
</dbReference>
<reference evidence="3 4" key="1">
    <citation type="journal article" date="2019" name="Front. Microbiol.">
        <title>Genomes of Neutrophilic Sulfur-Oxidizing Chemolithoautotrophs Representing 9 Proteobacterial Species From 8 Genera.</title>
        <authorList>
            <person name="Watanabe T."/>
            <person name="Kojima H."/>
            <person name="Umezawa K."/>
            <person name="Hori C."/>
            <person name="Takasuka T.E."/>
            <person name="Kato Y."/>
            <person name="Fukui M."/>
        </authorList>
    </citation>
    <scope>NUCLEOTIDE SEQUENCE [LARGE SCALE GENOMIC DNA]</scope>
    <source>
        <strain evidence="3 4">TTN</strain>
    </source>
</reference>
<dbReference type="AlphaFoldDB" id="A0A401JHJ6"/>
<dbReference type="InterPro" id="IPR011009">
    <property type="entry name" value="Kinase-like_dom_sf"/>
</dbReference>
<protein>
    <submittedName>
        <fullName evidence="3">Ribulosamine/erythrulosamine 3-kinase</fullName>
    </submittedName>
</protein>
<dbReference type="PANTHER" id="PTHR12149">
    <property type="entry name" value="FRUCTOSAMINE 3 KINASE-RELATED PROTEIN"/>
    <property type="match status" value="1"/>
</dbReference>
<evidence type="ECO:0000313" key="4">
    <source>
        <dbReference type="Proteomes" id="UP000286806"/>
    </source>
</evidence>
<evidence type="ECO:0000313" key="3">
    <source>
        <dbReference type="EMBL" id="GBL47455.1"/>
    </source>
</evidence>
<dbReference type="SUPFAM" id="SSF56112">
    <property type="entry name" value="Protein kinase-like (PK-like)"/>
    <property type="match status" value="1"/>
</dbReference>
<dbReference type="Pfam" id="PF03881">
    <property type="entry name" value="Fructosamin_kin"/>
    <property type="match status" value="1"/>
</dbReference>
<name>A0A401JHJ6_9PROT</name>
<keyword evidence="2 3" id="KW-0418">Kinase</keyword>
<comment type="caution">
    <text evidence="3">The sequence shown here is derived from an EMBL/GenBank/DDBJ whole genome shotgun (WGS) entry which is preliminary data.</text>
</comment>
<evidence type="ECO:0000256" key="2">
    <source>
        <dbReference type="PIRNR" id="PIRNR006221"/>
    </source>
</evidence>
<gene>
    <name evidence="3" type="ORF">SFMTTN_3295</name>
</gene>
<accession>A0A401JHJ6</accession>
<keyword evidence="4" id="KW-1185">Reference proteome</keyword>
<dbReference type="InterPro" id="IPR016477">
    <property type="entry name" value="Fructo-/Ketosamine-3-kinase"/>
</dbReference>
<dbReference type="GO" id="GO:0016301">
    <property type="term" value="F:kinase activity"/>
    <property type="evidence" value="ECO:0007669"/>
    <property type="project" value="UniProtKB-UniRule"/>
</dbReference>
<evidence type="ECO:0000256" key="1">
    <source>
        <dbReference type="ARBA" id="ARBA00009460"/>
    </source>
</evidence>
<dbReference type="PIRSF" id="PIRSF006221">
    <property type="entry name" value="Ketosamine-3-kinase"/>
    <property type="match status" value="1"/>
</dbReference>
<dbReference type="Gene3D" id="3.90.1200.10">
    <property type="match status" value="1"/>
</dbReference>